<gene>
    <name evidence="11" type="primary">tmk</name>
    <name evidence="14" type="ORF">SAMN02745138_00177</name>
</gene>
<feature type="domain" description="Thymidylate kinase-like" evidence="13">
    <location>
        <begin position="8"/>
        <end position="198"/>
    </location>
</feature>
<dbReference type="GO" id="GO:0004798">
    <property type="term" value="F:dTMP kinase activity"/>
    <property type="evidence" value="ECO:0007669"/>
    <property type="project" value="UniProtKB-UniRule"/>
</dbReference>
<dbReference type="Proteomes" id="UP000183975">
    <property type="component" value="Unassembled WGS sequence"/>
</dbReference>
<evidence type="ECO:0000256" key="4">
    <source>
        <dbReference type="ARBA" id="ARBA00022679"/>
    </source>
</evidence>
<feature type="coiled-coil region" evidence="12">
    <location>
        <begin position="139"/>
        <end position="166"/>
    </location>
</feature>
<evidence type="ECO:0000313" key="14">
    <source>
        <dbReference type="EMBL" id="SHJ58985.1"/>
    </source>
</evidence>
<dbReference type="CDD" id="cd01672">
    <property type="entry name" value="TMPK"/>
    <property type="match status" value="1"/>
</dbReference>
<proteinExistence type="inferred from homology"/>
<accession>A0A1M6KJ80</accession>
<evidence type="ECO:0000256" key="7">
    <source>
        <dbReference type="ARBA" id="ARBA00022777"/>
    </source>
</evidence>
<dbReference type="NCBIfam" id="TIGR00041">
    <property type="entry name" value="DTMP_kinase"/>
    <property type="match status" value="1"/>
</dbReference>
<dbReference type="SUPFAM" id="SSF52540">
    <property type="entry name" value="P-loop containing nucleoside triphosphate hydrolases"/>
    <property type="match status" value="1"/>
</dbReference>
<name>A0A1M6KJ80_9FIRM</name>
<dbReference type="HAMAP" id="MF_00165">
    <property type="entry name" value="Thymidylate_kinase"/>
    <property type="match status" value="1"/>
</dbReference>
<evidence type="ECO:0000256" key="8">
    <source>
        <dbReference type="ARBA" id="ARBA00022840"/>
    </source>
</evidence>
<comment type="similarity">
    <text evidence="1 11">Belongs to the thymidylate kinase family.</text>
</comment>
<comment type="function">
    <text evidence="10 11">Phosphorylation of dTMP to form dTDP in both de novo and salvage pathways of dTTP synthesis.</text>
</comment>
<protein>
    <recommendedName>
        <fullName evidence="3 11">Thymidylate kinase</fullName>
        <ecNumber evidence="2 11">2.7.4.9</ecNumber>
    </recommendedName>
    <alternativeName>
        <fullName evidence="11">dTMP kinase</fullName>
    </alternativeName>
</protein>
<keyword evidence="8 11" id="KW-0067">ATP-binding</keyword>
<dbReference type="GO" id="GO:0005829">
    <property type="term" value="C:cytosol"/>
    <property type="evidence" value="ECO:0007669"/>
    <property type="project" value="TreeGrafter"/>
</dbReference>
<dbReference type="GO" id="GO:0006233">
    <property type="term" value="P:dTDP biosynthetic process"/>
    <property type="evidence" value="ECO:0007669"/>
    <property type="project" value="InterPro"/>
</dbReference>
<dbReference type="GO" id="GO:0005524">
    <property type="term" value="F:ATP binding"/>
    <property type="evidence" value="ECO:0007669"/>
    <property type="project" value="UniProtKB-UniRule"/>
</dbReference>
<evidence type="ECO:0000259" key="13">
    <source>
        <dbReference type="Pfam" id="PF02223"/>
    </source>
</evidence>
<dbReference type="Pfam" id="PF02223">
    <property type="entry name" value="Thymidylate_kin"/>
    <property type="match status" value="1"/>
</dbReference>
<keyword evidence="15" id="KW-1185">Reference proteome</keyword>
<dbReference type="FunFam" id="3.40.50.300:FF:000225">
    <property type="entry name" value="Thymidylate kinase"/>
    <property type="match status" value="1"/>
</dbReference>
<dbReference type="InterPro" id="IPR027417">
    <property type="entry name" value="P-loop_NTPase"/>
</dbReference>
<keyword evidence="12" id="KW-0175">Coiled coil</keyword>
<dbReference type="GO" id="GO:0006235">
    <property type="term" value="P:dTTP biosynthetic process"/>
    <property type="evidence" value="ECO:0007669"/>
    <property type="project" value="UniProtKB-UniRule"/>
</dbReference>
<dbReference type="InterPro" id="IPR039430">
    <property type="entry name" value="Thymidylate_kin-like_dom"/>
</dbReference>
<dbReference type="PROSITE" id="PS01331">
    <property type="entry name" value="THYMIDYLATE_KINASE"/>
    <property type="match status" value="1"/>
</dbReference>
<reference evidence="14 15" key="1">
    <citation type="submission" date="2016-11" db="EMBL/GenBank/DDBJ databases">
        <authorList>
            <person name="Jaros S."/>
            <person name="Januszkiewicz K."/>
            <person name="Wedrychowicz H."/>
        </authorList>
    </citation>
    <scope>NUCLEOTIDE SEQUENCE [LARGE SCALE GENOMIC DNA]</scope>
    <source>
        <strain evidence="14 15">DSM 14214</strain>
    </source>
</reference>
<sequence>MKGYFITIEGSDGSGKSTQLKKIISYLEKKQVDLVVTREPGGTDVAEAIRELILDPAYPQMTAKTEMLLYAAARAQHVEEKVLPALQAGKVVLSDRYVDSSIAYQAYGRGLGDMVAQVNAIATGGLVPDLTVFLDLPPAVGMARKQQEENHELDRLEQEKLEFHQKVYEGYDALCKKEPERICRIDASGTIEEVFGQIKAALDELLDRA</sequence>
<keyword evidence="6 11" id="KW-0547">Nucleotide-binding</keyword>
<dbReference type="AlphaFoldDB" id="A0A1M6KJ80"/>
<evidence type="ECO:0000256" key="2">
    <source>
        <dbReference type="ARBA" id="ARBA00012980"/>
    </source>
</evidence>
<keyword evidence="4 11" id="KW-0808">Transferase</keyword>
<evidence type="ECO:0000256" key="3">
    <source>
        <dbReference type="ARBA" id="ARBA00017144"/>
    </source>
</evidence>
<evidence type="ECO:0000256" key="10">
    <source>
        <dbReference type="ARBA" id="ARBA00057735"/>
    </source>
</evidence>
<keyword evidence="5 11" id="KW-0545">Nucleotide biosynthesis</keyword>
<dbReference type="EMBL" id="FRAH01000003">
    <property type="protein sequence ID" value="SHJ58985.1"/>
    <property type="molecule type" value="Genomic_DNA"/>
</dbReference>
<comment type="catalytic activity">
    <reaction evidence="9 11">
        <text>dTMP + ATP = dTDP + ADP</text>
        <dbReference type="Rhea" id="RHEA:13517"/>
        <dbReference type="ChEBI" id="CHEBI:30616"/>
        <dbReference type="ChEBI" id="CHEBI:58369"/>
        <dbReference type="ChEBI" id="CHEBI:63528"/>
        <dbReference type="ChEBI" id="CHEBI:456216"/>
        <dbReference type="EC" id="2.7.4.9"/>
    </reaction>
</comment>
<dbReference type="Gene3D" id="3.40.50.300">
    <property type="entry name" value="P-loop containing nucleotide triphosphate hydrolases"/>
    <property type="match status" value="1"/>
</dbReference>
<dbReference type="InterPro" id="IPR018095">
    <property type="entry name" value="Thymidylate_kin_CS"/>
</dbReference>
<dbReference type="PANTHER" id="PTHR10344">
    <property type="entry name" value="THYMIDYLATE KINASE"/>
    <property type="match status" value="1"/>
</dbReference>
<dbReference type="OrthoDB" id="9774907at2"/>
<organism evidence="14 15">
    <name type="scientific">Anaerotignum lactatifermentans DSM 14214</name>
    <dbReference type="NCBI Taxonomy" id="1121323"/>
    <lineage>
        <taxon>Bacteria</taxon>
        <taxon>Bacillati</taxon>
        <taxon>Bacillota</taxon>
        <taxon>Clostridia</taxon>
        <taxon>Lachnospirales</taxon>
        <taxon>Anaerotignaceae</taxon>
        <taxon>Anaerotignum</taxon>
    </lineage>
</organism>
<dbReference type="RefSeq" id="WP_072848053.1">
    <property type="nucleotide sequence ID" value="NZ_FRAH01000003.1"/>
</dbReference>
<dbReference type="InterPro" id="IPR018094">
    <property type="entry name" value="Thymidylate_kinase"/>
</dbReference>
<dbReference type="GO" id="GO:0006227">
    <property type="term" value="P:dUDP biosynthetic process"/>
    <property type="evidence" value="ECO:0007669"/>
    <property type="project" value="TreeGrafter"/>
</dbReference>
<evidence type="ECO:0000313" key="15">
    <source>
        <dbReference type="Proteomes" id="UP000183975"/>
    </source>
</evidence>
<keyword evidence="7 11" id="KW-0418">Kinase</keyword>
<evidence type="ECO:0000256" key="5">
    <source>
        <dbReference type="ARBA" id="ARBA00022727"/>
    </source>
</evidence>
<dbReference type="PANTHER" id="PTHR10344:SF4">
    <property type="entry name" value="UMP-CMP KINASE 2, MITOCHONDRIAL"/>
    <property type="match status" value="1"/>
</dbReference>
<evidence type="ECO:0000256" key="1">
    <source>
        <dbReference type="ARBA" id="ARBA00009776"/>
    </source>
</evidence>
<evidence type="ECO:0000256" key="11">
    <source>
        <dbReference type="HAMAP-Rule" id="MF_00165"/>
    </source>
</evidence>
<evidence type="ECO:0000256" key="9">
    <source>
        <dbReference type="ARBA" id="ARBA00048743"/>
    </source>
</evidence>
<evidence type="ECO:0000256" key="12">
    <source>
        <dbReference type="SAM" id="Coils"/>
    </source>
</evidence>
<dbReference type="EC" id="2.7.4.9" evidence="2 11"/>
<evidence type="ECO:0000256" key="6">
    <source>
        <dbReference type="ARBA" id="ARBA00022741"/>
    </source>
</evidence>
<feature type="binding site" evidence="11">
    <location>
        <begin position="10"/>
        <end position="17"/>
    </location>
    <ligand>
        <name>ATP</name>
        <dbReference type="ChEBI" id="CHEBI:30616"/>
    </ligand>
</feature>